<dbReference type="GO" id="GO:0030247">
    <property type="term" value="F:polysaccharide binding"/>
    <property type="evidence" value="ECO:0007669"/>
    <property type="project" value="InterPro"/>
</dbReference>
<dbReference type="GO" id="GO:0005524">
    <property type="term" value="F:ATP binding"/>
    <property type="evidence" value="ECO:0007669"/>
    <property type="project" value="UniProtKB-KW"/>
</dbReference>
<evidence type="ECO:0000256" key="9">
    <source>
        <dbReference type="ARBA" id="ARBA00022989"/>
    </source>
</evidence>
<dbReference type="GO" id="GO:0004674">
    <property type="term" value="F:protein serine/threonine kinase activity"/>
    <property type="evidence" value="ECO:0007669"/>
    <property type="project" value="UniProtKB-KW"/>
</dbReference>
<comment type="subcellular location">
    <subcellularLocation>
        <location evidence="1">Membrane</location>
        <topology evidence="1">Single-pass type I membrane protein</topology>
    </subcellularLocation>
</comment>
<dbReference type="Pfam" id="PF07714">
    <property type="entry name" value="PK_Tyr_Ser-Thr"/>
    <property type="match status" value="1"/>
</dbReference>
<dbReference type="SMART" id="SM00220">
    <property type="entry name" value="S_TKc"/>
    <property type="match status" value="1"/>
</dbReference>
<keyword evidence="18" id="KW-1185">Reference proteome</keyword>
<dbReference type="FunFam" id="1.10.510.10:FF:000084">
    <property type="entry name" value="Wall-associated receptor kinase 2"/>
    <property type="match status" value="1"/>
</dbReference>
<dbReference type="AlphaFoldDB" id="A0A9Q1KA13"/>
<evidence type="ECO:0000256" key="15">
    <source>
        <dbReference type="SAM" id="SignalP"/>
    </source>
</evidence>
<evidence type="ECO:0000256" key="4">
    <source>
        <dbReference type="ARBA" id="ARBA00022692"/>
    </source>
</evidence>
<feature type="signal peptide" evidence="15">
    <location>
        <begin position="1"/>
        <end position="21"/>
    </location>
</feature>
<dbReference type="PANTHER" id="PTHR27005">
    <property type="entry name" value="WALL-ASSOCIATED RECEPTOR KINASE-LIKE 21"/>
    <property type="match status" value="1"/>
</dbReference>
<dbReference type="SUPFAM" id="SSF56112">
    <property type="entry name" value="Protein kinase-like (PK-like)"/>
    <property type="match status" value="1"/>
</dbReference>
<dbReference type="OrthoDB" id="1714095at2759"/>
<keyword evidence="9" id="KW-1133">Transmembrane helix</keyword>
<keyword evidence="11" id="KW-1015">Disulfide bond</keyword>
<evidence type="ECO:0000256" key="7">
    <source>
        <dbReference type="ARBA" id="ARBA00022777"/>
    </source>
</evidence>
<sequence length="679" mass="76546">MLYSCHFRFFILLIIAVITLCLWIQPQPGAATLINNGRKDSCNRRCGNVDVLYPFGVGVGCFYNESFAITCNSSSSSYVPVLKVLDLEVIEIPFDPYNYDNLTGVLVVKTPLVTTCRGNNNDDGNDTSNNGDGITEARWTSANMSGTPFNVYEYDLIFASVGCDGYAELYNETGGFVLGCSSVCDPPPPKGLNKTECIGYGCCQRELDYETYRGYTVGVKVDKRSTGCRSAFLISKDYYFGATHASNMTSIPVRLRWNIDRVHPPIFPGRCRPMFSWYQGKRKSAIVFDTTMESFKSKTMVENLDFVFRHMLEYSQRNAGGGTLLLTCAILWSCWLSKTRKRRKELKLRTKYFKKRLEEQGSTNREVIENTRLFTIKELNKATDNFNKDRVLGKGGQGTVYKGMLVDGQVVAVKKSKEFDESQWEQFMNEVILLSQIKHRHVVKLLGCCLETKEPLLVYEFVPNGTLFQHIHKSTKEFLLTWKMRVRIASEIASTIGYLHSDCPTPILHRDIKSSNVLLDDKYIAKVSDFGISRAISIDQTHLTTRVQGTFGYLDPEYFRLSQFSEKSDVYSFGVILVELLTGQKPIRAPSSEGGEEASLVEYFITSMNDSTLYNILDPIVLEGNAKEDTMIVANLAKECLNPRGVQRPTMKEVAVVIDRLRNKSSSSVPMKLNNSVNA</sequence>
<dbReference type="Pfam" id="PF08488">
    <property type="entry name" value="WAK"/>
    <property type="match status" value="1"/>
</dbReference>
<protein>
    <recommendedName>
        <fullName evidence="16">Protein kinase domain-containing protein</fullName>
    </recommendedName>
</protein>
<dbReference type="InterPro" id="IPR001245">
    <property type="entry name" value="Ser-Thr/Tyr_kinase_cat_dom"/>
</dbReference>
<keyword evidence="8" id="KW-0067">ATP-binding</keyword>
<evidence type="ECO:0000313" key="18">
    <source>
        <dbReference type="Proteomes" id="UP001153076"/>
    </source>
</evidence>
<feature type="chain" id="PRO_5040360844" description="Protein kinase domain-containing protein" evidence="15">
    <location>
        <begin position="22"/>
        <end position="679"/>
    </location>
</feature>
<proteinExistence type="predicted"/>
<evidence type="ECO:0000256" key="5">
    <source>
        <dbReference type="ARBA" id="ARBA00022729"/>
    </source>
</evidence>
<dbReference type="CDD" id="cd14066">
    <property type="entry name" value="STKc_IRAK"/>
    <property type="match status" value="1"/>
</dbReference>
<keyword evidence="5 15" id="KW-0732">Signal</keyword>
<dbReference type="Proteomes" id="UP001153076">
    <property type="component" value="Unassembled WGS sequence"/>
</dbReference>
<keyword evidence="10" id="KW-0472">Membrane</keyword>
<name>A0A9Q1KA13_9CARY</name>
<keyword evidence="2" id="KW-0723">Serine/threonine-protein kinase</keyword>
<dbReference type="GO" id="GO:0007166">
    <property type="term" value="P:cell surface receptor signaling pathway"/>
    <property type="evidence" value="ECO:0007669"/>
    <property type="project" value="InterPro"/>
</dbReference>
<comment type="caution">
    <text evidence="17">The sequence shown here is derived from an EMBL/GenBank/DDBJ whole genome shotgun (WGS) entry which is preliminary data.</text>
</comment>
<evidence type="ECO:0000256" key="3">
    <source>
        <dbReference type="ARBA" id="ARBA00022679"/>
    </source>
</evidence>
<organism evidence="17 18">
    <name type="scientific">Carnegiea gigantea</name>
    <dbReference type="NCBI Taxonomy" id="171969"/>
    <lineage>
        <taxon>Eukaryota</taxon>
        <taxon>Viridiplantae</taxon>
        <taxon>Streptophyta</taxon>
        <taxon>Embryophyta</taxon>
        <taxon>Tracheophyta</taxon>
        <taxon>Spermatophyta</taxon>
        <taxon>Magnoliopsida</taxon>
        <taxon>eudicotyledons</taxon>
        <taxon>Gunneridae</taxon>
        <taxon>Pentapetalae</taxon>
        <taxon>Caryophyllales</taxon>
        <taxon>Cactineae</taxon>
        <taxon>Cactaceae</taxon>
        <taxon>Cactoideae</taxon>
        <taxon>Echinocereeae</taxon>
        <taxon>Carnegiea</taxon>
    </lineage>
</organism>
<evidence type="ECO:0000256" key="13">
    <source>
        <dbReference type="ARBA" id="ARBA00047558"/>
    </source>
</evidence>
<comment type="catalytic activity">
    <reaction evidence="13">
        <text>L-seryl-[protein] + ATP = O-phospho-L-seryl-[protein] + ADP + H(+)</text>
        <dbReference type="Rhea" id="RHEA:17989"/>
        <dbReference type="Rhea" id="RHEA-COMP:9863"/>
        <dbReference type="Rhea" id="RHEA-COMP:11604"/>
        <dbReference type="ChEBI" id="CHEBI:15378"/>
        <dbReference type="ChEBI" id="CHEBI:29999"/>
        <dbReference type="ChEBI" id="CHEBI:30616"/>
        <dbReference type="ChEBI" id="CHEBI:83421"/>
        <dbReference type="ChEBI" id="CHEBI:456216"/>
    </reaction>
</comment>
<comment type="catalytic activity">
    <reaction evidence="14">
        <text>L-threonyl-[protein] + ATP = O-phospho-L-threonyl-[protein] + ADP + H(+)</text>
        <dbReference type="Rhea" id="RHEA:46608"/>
        <dbReference type="Rhea" id="RHEA-COMP:11060"/>
        <dbReference type="Rhea" id="RHEA-COMP:11605"/>
        <dbReference type="ChEBI" id="CHEBI:15378"/>
        <dbReference type="ChEBI" id="CHEBI:30013"/>
        <dbReference type="ChEBI" id="CHEBI:30616"/>
        <dbReference type="ChEBI" id="CHEBI:61977"/>
        <dbReference type="ChEBI" id="CHEBI:456216"/>
    </reaction>
</comment>
<reference evidence="17" key="1">
    <citation type="submission" date="2022-04" db="EMBL/GenBank/DDBJ databases">
        <title>Carnegiea gigantea Genome sequencing and assembly v2.</title>
        <authorList>
            <person name="Copetti D."/>
            <person name="Sanderson M.J."/>
            <person name="Burquez A."/>
            <person name="Wojciechowski M.F."/>
        </authorList>
    </citation>
    <scope>NUCLEOTIDE SEQUENCE</scope>
    <source>
        <strain evidence="17">SGP5-SGP5p</strain>
        <tissue evidence="17">Aerial part</tissue>
    </source>
</reference>
<dbReference type="InterPro" id="IPR011009">
    <property type="entry name" value="Kinase-like_dom_sf"/>
</dbReference>
<evidence type="ECO:0000256" key="1">
    <source>
        <dbReference type="ARBA" id="ARBA00004479"/>
    </source>
</evidence>
<evidence type="ECO:0000256" key="10">
    <source>
        <dbReference type="ARBA" id="ARBA00023136"/>
    </source>
</evidence>
<evidence type="ECO:0000256" key="8">
    <source>
        <dbReference type="ARBA" id="ARBA00022840"/>
    </source>
</evidence>
<evidence type="ECO:0000256" key="11">
    <source>
        <dbReference type="ARBA" id="ARBA00023157"/>
    </source>
</evidence>
<evidence type="ECO:0000259" key="16">
    <source>
        <dbReference type="PROSITE" id="PS50011"/>
    </source>
</evidence>
<gene>
    <name evidence="17" type="ORF">Cgig2_018462</name>
</gene>
<keyword evidence="12" id="KW-0325">Glycoprotein</keyword>
<dbReference type="InterPro" id="IPR008271">
    <property type="entry name" value="Ser/Thr_kinase_AS"/>
</dbReference>
<keyword evidence="6" id="KW-0547">Nucleotide-binding</keyword>
<keyword evidence="3" id="KW-0808">Transferase</keyword>
<feature type="domain" description="Protein kinase" evidence="16">
    <location>
        <begin position="386"/>
        <end position="661"/>
    </location>
</feature>
<dbReference type="InterPro" id="IPR013695">
    <property type="entry name" value="WAK"/>
</dbReference>
<dbReference type="FunFam" id="3.30.200.20:FF:000043">
    <property type="entry name" value="Wall-associated receptor kinase 2"/>
    <property type="match status" value="1"/>
</dbReference>
<evidence type="ECO:0000313" key="17">
    <source>
        <dbReference type="EMBL" id="KAJ8439068.1"/>
    </source>
</evidence>
<dbReference type="InterPro" id="IPR025287">
    <property type="entry name" value="WAK_GUB"/>
</dbReference>
<dbReference type="InterPro" id="IPR045274">
    <property type="entry name" value="WAK-like"/>
</dbReference>
<dbReference type="PROSITE" id="PS50011">
    <property type="entry name" value="PROTEIN_KINASE_DOM"/>
    <property type="match status" value="1"/>
</dbReference>
<dbReference type="Gene3D" id="3.30.200.20">
    <property type="entry name" value="Phosphorylase Kinase, domain 1"/>
    <property type="match status" value="1"/>
</dbReference>
<evidence type="ECO:0000256" key="14">
    <source>
        <dbReference type="ARBA" id="ARBA00047951"/>
    </source>
</evidence>
<dbReference type="Gene3D" id="1.10.510.10">
    <property type="entry name" value="Transferase(Phosphotransferase) domain 1"/>
    <property type="match status" value="1"/>
</dbReference>
<dbReference type="InterPro" id="IPR000719">
    <property type="entry name" value="Prot_kinase_dom"/>
</dbReference>
<keyword evidence="7" id="KW-0418">Kinase</keyword>
<dbReference type="GO" id="GO:0005886">
    <property type="term" value="C:plasma membrane"/>
    <property type="evidence" value="ECO:0007669"/>
    <property type="project" value="TreeGrafter"/>
</dbReference>
<dbReference type="Pfam" id="PF13947">
    <property type="entry name" value="GUB_WAK_bind"/>
    <property type="match status" value="1"/>
</dbReference>
<evidence type="ECO:0000256" key="12">
    <source>
        <dbReference type="ARBA" id="ARBA00023180"/>
    </source>
</evidence>
<evidence type="ECO:0000256" key="6">
    <source>
        <dbReference type="ARBA" id="ARBA00022741"/>
    </source>
</evidence>
<dbReference type="PROSITE" id="PS00108">
    <property type="entry name" value="PROTEIN_KINASE_ST"/>
    <property type="match status" value="1"/>
</dbReference>
<accession>A0A9Q1KA13</accession>
<evidence type="ECO:0000256" key="2">
    <source>
        <dbReference type="ARBA" id="ARBA00022527"/>
    </source>
</evidence>
<dbReference type="PANTHER" id="PTHR27005:SF515">
    <property type="entry name" value="WALL-ASSOCIATED RECEPTOR KINASE-LIKE 10-RELATED"/>
    <property type="match status" value="1"/>
</dbReference>
<keyword evidence="4" id="KW-0812">Transmembrane</keyword>
<dbReference type="EMBL" id="JAKOGI010000231">
    <property type="protein sequence ID" value="KAJ8439068.1"/>
    <property type="molecule type" value="Genomic_DNA"/>
</dbReference>